<organism evidence="2 3">
    <name type="scientific">Breznakiella homolactica</name>
    <dbReference type="NCBI Taxonomy" id="2798577"/>
    <lineage>
        <taxon>Bacteria</taxon>
        <taxon>Pseudomonadati</taxon>
        <taxon>Spirochaetota</taxon>
        <taxon>Spirochaetia</taxon>
        <taxon>Spirochaetales</taxon>
        <taxon>Breznakiellaceae</taxon>
        <taxon>Breznakiella</taxon>
    </lineage>
</organism>
<reference evidence="2" key="1">
    <citation type="submission" date="2021-01" db="EMBL/GenBank/DDBJ databases">
        <title>Description of Breznakiella homolactica.</title>
        <authorList>
            <person name="Song Y."/>
            <person name="Brune A."/>
        </authorList>
    </citation>
    <scope>NUCLEOTIDE SEQUENCE</scope>
    <source>
        <strain evidence="2">RmG30</strain>
    </source>
</reference>
<dbReference type="AlphaFoldDB" id="A0A7T8BBN2"/>
<dbReference type="Pfam" id="PF03729">
    <property type="entry name" value="DUF308"/>
    <property type="match status" value="2"/>
</dbReference>
<proteinExistence type="predicted"/>
<feature type="transmembrane region" description="Helical" evidence="1">
    <location>
        <begin position="123"/>
        <end position="142"/>
    </location>
</feature>
<dbReference type="RefSeq" id="WP_215627554.1">
    <property type="nucleotide sequence ID" value="NZ_CP067089.2"/>
</dbReference>
<accession>A0A7T8BBN2</accession>
<name>A0A7T8BBN2_9SPIR</name>
<keyword evidence="1" id="KW-1133">Transmembrane helix</keyword>
<keyword evidence="3" id="KW-1185">Reference proteome</keyword>
<feature type="transmembrane region" description="Helical" evidence="1">
    <location>
        <begin position="148"/>
        <end position="168"/>
    </location>
</feature>
<protein>
    <submittedName>
        <fullName evidence="2">DUF308 domain-containing protein</fullName>
    </submittedName>
</protein>
<evidence type="ECO:0000313" key="3">
    <source>
        <dbReference type="Proteomes" id="UP000595917"/>
    </source>
</evidence>
<feature type="transmembrane region" description="Helical" evidence="1">
    <location>
        <begin position="30"/>
        <end position="49"/>
    </location>
</feature>
<feature type="transmembrane region" description="Helical" evidence="1">
    <location>
        <begin position="90"/>
        <end position="111"/>
    </location>
</feature>
<feature type="transmembrane region" description="Helical" evidence="1">
    <location>
        <begin position="61"/>
        <end position="84"/>
    </location>
</feature>
<keyword evidence="1" id="KW-0472">Membrane</keyword>
<dbReference type="InterPro" id="IPR005325">
    <property type="entry name" value="DUF308_memb"/>
</dbReference>
<evidence type="ECO:0000313" key="2">
    <source>
        <dbReference type="EMBL" id="QQO10250.1"/>
    </source>
</evidence>
<dbReference type="EMBL" id="CP067089">
    <property type="protein sequence ID" value="QQO10250.1"/>
    <property type="molecule type" value="Genomic_DNA"/>
</dbReference>
<dbReference type="KEGG" id="bhc:JFL75_04845"/>
<evidence type="ECO:0000256" key="1">
    <source>
        <dbReference type="SAM" id="Phobius"/>
    </source>
</evidence>
<dbReference type="Proteomes" id="UP000595917">
    <property type="component" value="Chromosome"/>
</dbReference>
<sequence length="179" mass="18729">MSRTTVIMCAVFVLLGLVMLFSPSGFVSALVVGIGIAAVINGILNLVNVRTLVNDKAFQRAIIIRAVVSIIVGLIAIIAPLAFAGTVWTVVIYIIAAELVISAGLELYGVWKMRNAGVAFGPYVIEAIITILLAVVLFIIPATIGLTVVRILGGIIIAAGIVGFIWALRTPKDPVPPGV</sequence>
<keyword evidence="1" id="KW-0812">Transmembrane</keyword>
<gene>
    <name evidence="2" type="ORF">JFL75_04845</name>
</gene>